<name>A0A6B2L6N1_9EUKA</name>
<accession>A0A6B2L6N1</accession>
<protein>
    <submittedName>
        <fullName evidence="1">Uncharacterized protein</fullName>
    </submittedName>
</protein>
<dbReference type="EMBL" id="GIBP01003657">
    <property type="protein sequence ID" value="NDV32626.1"/>
    <property type="molecule type" value="Transcribed_RNA"/>
</dbReference>
<dbReference type="SUPFAM" id="SSF52047">
    <property type="entry name" value="RNI-like"/>
    <property type="match status" value="1"/>
</dbReference>
<proteinExistence type="predicted"/>
<organism evidence="1">
    <name type="scientific">Arcella intermedia</name>
    <dbReference type="NCBI Taxonomy" id="1963864"/>
    <lineage>
        <taxon>Eukaryota</taxon>
        <taxon>Amoebozoa</taxon>
        <taxon>Tubulinea</taxon>
        <taxon>Elardia</taxon>
        <taxon>Arcellinida</taxon>
        <taxon>Sphaerothecina</taxon>
        <taxon>Arcellidae</taxon>
        <taxon>Arcella</taxon>
    </lineage>
</organism>
<dbReference type="PROSITE" id="PS51450">
    <property type="entry name" value="LRR"/>
    <property type="match status" value="1"/>
</dbReference>
<dbReference type="PANTHER" id="PTHR24114">
    <property type="entry name" value="LEUCINE RICH REPEAT FAMILY PROTEIN"/>
    <property type="match status" value="1"/>
</dbReference>
<dbReference type="InterPro" id="IPR032675">
    <property type="entry name" value="LRR_dom_sf"/>
</dbReference>
<dbReference type="InterPro" id="IPR001611">
    <property type="entry name" value="Leu-rich_rpt"/>
</dbReference>
<dbReference type="SMART" id="SM00368">
    <property type="entry name" value="LRR_RI"/>
    <property type="match status" value="7"/>
</dbReference>
<dbReference type="InterPro" id="IPR052394">
    <property type="entry name" value="LRR-containing"/>
</dbReference>
<dbReference type="PANTHER" id="PTHR24114:SF2">
    <property type="entry name" value="F-BOX DOMAIN-CONTAINING PROTEIN-RELATED"/>
    <property type="match status" value="1"/>
</dbReference>
<sequence>MVTNNTTLKCLILKSNALGDDGAFGIAVDLSVNTSLTSLSLAFNNIHHEGIANIVEALKVNTTLRNLNISGNKFGVDGAYQIASLLENNSTLKKLNLSASDLNDVGLHKILQSLEKNTTLKELKLQNLDNDINNSVEYLVFLLKTKCHLTKLNLRFNLFTPQNLSLLIETLRHSTTLTSVDLSGQNKFTLEKAEEIESVIQTNSTLTSLSLNDNNIDDAICQPIIRGLCCNTSLRELHLSGNQVYDIQGLLGHLHKNSTLTLLNLKDNKKFNRDDNNLVCSFMAINKTLSHDLGLIAKWPRSHESLDIVEQKEIEELLHVLRIYLPIDLQVQSITLLLKIKKYKKYKKAKKNVITNALY</sequence>
<reference evidence="1" key="1">
    <citation type="journal article" date="2020" name="J. Eukaryot. Microbiol.">
        <title>De novo Sequencing, Assembly and Annotation of the Transcriptome for the Free-Living Testate Amoeba Arcella intermedia.</title>
        <authorList>
            <person name="Ribeiro G.M."/>
            <person name="Porfirio-Sousa A.L."/>
            <person name="Maurer-Alcala X.X."/>
            <person name="Katz L.A."/>
            <person name="Lahr D.J.G."/>
        </authorList>
    </citation>
    <scope>NUCLEOTIDE SEQUENCE</scope>
</reference>
<dbReference type="Pfam" id="PF13516">
    <property type="entry name" value="LRR_6"/>
    <property type="match status" value="6"/>
</dbReference>
<dbReference type="AlphaFoldDB" id="A0A6B2L6N1"/>
<dbReference type="Gene3D" id="3.80.10.10">
    <property type="entry name" value="Ribonuclease Inhibitor"/>
    <property type="match status" value="2"/>
</dbReference>
<evidence type="ECO:0000313" key="1">
    <source>
        <dbReference type="EMBL" id="NDV32626.1"/>
    </source>
</evidence>